<comment type="caution">
    <text evidence="2">The sequence shown here is derived from an EMBL/GenBank/DDBJ whole genome shotgun (WGS) entry which is preliminary data.</text>
</comment>
<evidence type="ECO:0000313" key="2">
    <source>
        <dbReference type="EMBL" id="MBB6131494.1"/>
    </source>
</evidence>
<dbReference type="Gene3D" id="3.40.1350.10">
    <property type="match status" value="1"/>
</dbReference>
<dbReference type="InterPro" id="IPR011335">
    <property type="entry name" value="Restrct_endonuc-II-like"/>
</dbReference>
<dbReference type="InterPro" id="IPR011856">
    <property type="entry name" value="tRNA_endonuc-like_dom_sf"/>
</dbReference>
<reference evidence="2 3" key="1">
    <citation type="submission" date="2020-08" db="EMBL/GenBank/DDBJ databases">
        <title>Genomic Encyclopedia of Type Strains, Phase IV (KMG-V): Genome sequencing to study the core and pangenomes of soil and plant-associated prokaryotes.</title>
        <authorList>
            <person name="Whitman W."/>
        </authorList>
    </citation>
    <scope>NUCLEOTIDE SEQUENCE [LARGE SCALE GENOMIC DNA]</scope>
    <source>
        <strain evidence="2 3">MP601</strain>
    </source>
</reference>
<evidence type="ECO:0000259" key="1">
    <source>
        <dbReference type="Pfam" id="PF04471"/>
    </source>
</evidence>
<dbReference type="GO" id="GO:0015666">
    <property type="term" value="F:restriction endodeoxyribonuclease activity"/>
    <property type="evidence" value="ECO:0007669"/>
    <property type="project" value="TreeGrafter"/>
</dbReference>
<dbReference type="Pfam" id="PF04471">
    <property type="entry name" value="Mrr_cat"/>
    <property type="match status" value="1"/>
</dbReference>
<dbReference type="AlphaFoldDB" id="A0A841JM22"/>
<name>A0A841JM22_9SPHI</name>
<dbReference type="GO" id="GO:0003677">
    <property type="term" value="F:DNA binding"/>
    <property type="evidence" value="ECO:0007669"/>
    <property type="project" value="InterPro"/>
</dbReference>
<dbReference type="GO" id="GO:0009307">
    <property type="term" value="P:DNA restriction-modification system"/>
    <property type="evidence" value="ECO:0007669"/>
    <property type="project" value="InterPro"/>
</dbReference>
<dbReference type="InterPro" id="IPR007560">
    <property type="entry name" value="Restrct_endonuc_IV_Mrr"/>
</dbReference>
<evidence type="ECO:0000313" key="3">
    <source>
        <dbReference type="Proteomes" id="UP000548326"/>
    </source>
</evidence>
<dbReference type="RefSeq" id="WP_183589968.1">
    <property type="nucleotide sequence ID" value="NZ_JACHCA010000025.1"/>
</dbReference>
<dbReference type="PANTHER" id="PTHR30015">
    <property type="entry name" value="MRR RESTRICTION SYSTEM PROTEIN"/>
    <property type="match status" value="1"/>
</dbReference>
<sequence>MNYLKKIDPYVFEELLLEAFVLKGYKIKRNGSYSGDGGIDGIIYNEKGETILIQAKRYKSFINTQHLRDFDLLTCRQRVKAGYFIHTGRTPASFRYVFSADIQIISGSKLIDLVLMVSPKKNDFKSKDQIKQLWNLKNM</sequence>
<accession>A0A841JM22</accession>
<dbReference type="SUPFAM" id="SSF52980">
    <property type="entry name" value="Restriction endonuclease-like"/>
    <property type="match status" value="1"/>
</dbReference>
<protein>
    <submittedName>
        <fullName evidence="2">Restriction system protein</fullName>
    </submittedName>
</protein>
<proteinExistence type="predicted"/>
<gene>
    <name evidence="2" type="ORF">HDF22_005645</name>
</gene>
<dbReference type="Proteomes" id="UP000548326">
    <property type="component" value="Unassembled WGS sequence"/>
</dbReference>
<dbReference type="PANTHER" id="PTHR30015:SF7">
    <property type="entry name" value="TYPE IV METHYL-DIRECTED RESTRICTION ENZYME ECOKMRR"/>
    <property type="match status" value="1"/>
</dbReference>
<dbReference type="EMBL" id="JACHCA010000025">
    <property type="protein sequence ID" value="MBB6131494.1"/>
    <property type="molecule type" value="Genomic_DNA"/>
</dbReference>
<organism evidence="2 3">
    <name type="scientific">Mucilaginibacter lappiensis</name>
    <dbReference type="NCBI Taxonomy" id="354630"/>
    <lineage>
        <taxon>Bacteria</taxon>
        <taxon>Pseudomonadati</taxon>
        <taxon>Bacteroidota</taxon>
        <taxon>Sphingobacteriia</taxon>
        <taxon>Sphingobacteriales</taxon>
        <taxon>Sphingobacteriaceae</taxon>
        <taxon>Mucilaginibacter</taxon>
    </lineage>
</organism>
<dbReference type="InterPro" id="IPR052906">
    <property type="entry name" value="Type_IV_Methyl-Rstrct_Enzyme"/>
</dbReference>
<feature type="domain" description="Restriction endonuclease type IV Mrr" evidence="1">
    <location>
        <begin position="4"/>
        <end position="113"/>
    </location>
</feature>